<sequence length="899" mass="99377">MNITLKRSPLWIALSAVGALSSHSALVNAQDQAAAIEEIVVEASYRASLAKAIDAERDAANARESIMAEDMGKMPDLNLAESLQRVPGVAISREGGEGRQITIRGLGPEFTRTTLNGMEVPASTDGLDSSGGLNGGRSFDFNVFASELFNRIDIHKTPTAAVEEGGLAGTVDLYTAKPFDNPGFNSALSIQGGYNSLTEETDPRISVMVSNTFADDTIGVLFSLASTERTVRQEGFGTVRWQQATGWADTSNTVVNGSFAPGYSLDNAWTPRLPRTDYFANEQDRLGATASFQLRPTDQLELSLDLAHSNFENNRESYNFDAQFRSNYDDMTPVEVFLNDAGTDIIAGQFNDVNLRTESRLTQSETDFYQTVFSAKYDINDNMRLSGLLGVASSEFRVEQYRFNIITAERQSYGYDFRANNNIAELSYGYDILDPSFYQFANPTLRANDVERENETAKIDLEILGDSSSFRTGIIYNSRMVDSSQSNISDRTTPATLTGLTQEVPVDDFGTRLSAPSGFPRSFLVNNFGATIAAYQIGGWETDETSGNTWRVEEETLGAYFEFDTESELFGRTLRTNAGLRIVETSSTMQGAVAFNDGVVPVTVENTYVDVLPSINFAWEVTEDLQMRLNFARNLSRPGLGSLTPTSSYSGVNGTLSGGNPELDPMRAESVDIAAEWYFAEESLLGATLFYKDIESFIASDTVERILDPVYANLVLNDVEYDPNTWQPVTEPWTHTQPINNDGAKVKGFELAYQQPFSFLPAPFNHLGFTGNYTWVQSESEYGTGSDLVTADLIGLSENSLNLTLYYETETYGARLSMNDRDDYNTRVPGRNGNSIEATSGYTQYDLSAFYNINDNITLTLEAINIFDEKERLYVGEENRVREYNHTGAQYFLGLRAAF</sequence>
<evidence type="ECO:0000256" key="3">
    <source>
        <dbReference type="ARBA" id="ARBA00022452"/>
    </source>
</evidence>
<protein>
    <submittedName>
        <fullName evidence="13">TonB-dependent receptor</fullName>
    </submittedName>
</protein>
<evidence type="ECO:0000256" key="5">
    <source>
        <dbReference type="ARBA" id="ARBA00023077"/>
    </source>
</evidence>
<dbReference type="Pfam" id="PF00593">
    <property type="entry name" value="TonB_dep_Rec_b-barrel"/>
    <property type="match status" value="1"/>
</dbReference>
<keyword evidence="3 8" id="KW-1134">Transmembrane beta strand</keyword>
<proteinExistence type="inferred from homology"/>
<keyword evidence="10" id="KW-0732">Signal</keyword>
<dbReference type="InterPro" id="IPR010104">
    <property type="entry name" value="TonB_rcpt_bac"/>
</dbReference>
<dbReference type="GO" id="GO:0009279">
    <property type="term" value="C:cell outer membrane"/>
    <property type="evidence" value="ECO:0007669"/>
    <property type="project" value="UniProtKB-SubCell"/>
</dbReference>
<name>A0AAV3U5J5_9ALTE</name>
<dbReference type="Gene3D" id="2.40.170.20">
    <property type="entry name" value="TonB-dependent receptor, beta-barrel domain"/>
    <property type="match status" value="1"/>
</dbReference>
<feature type="chain" id="PRO_5044022387" evidence="10">
    <location>
        <begin position="30"/>
        <end position="899"/>
    </location>
</feature>
<evidence type="ECO:0000313" key="13">
    <source>
        <dbReference type="EMBL" id="GAA4949348.1"/>
    </source>
</evidence>
<dbReference type="RefSeq" id="WP_345424521.1">
    <property type="nucleotide sequence ID" value="NZ_AP031496.1"/>
</dbReference>
<comment type="caution">
    <text evidence="13">The sequence shown here is derived from an EMBL/GenBank/DDBJ whole genome shotgun (WGS) entry which is preliminary data.</text>
</comment>
<feature type="domain" description="TonB-dependent receptor-like beta-barrel" evidence="11">
    <location>
        <begin position="413"/>
        <end position="866"/>
    </location>
</feature>
<dbReference type="SUPFAM" id="SSF56935">
    <property type="entry name" value="Porins"/>
    <property type="match status" value="1"/>
</dbReference>
<keyword evidence="13" id="KW-0675">Receptor</keyword>
<dbReference type="AlphaFoldDB" id="A0AAV3U5J5"/>
<keyword evidence="2 8" id="KW-0813">Transport</keyword>
<dbReference type="EMBL" id="BAABLX010000028">
    <property type="protein sequence ID" value="GAA4949348.1"/>
    <property type="molecule type" value="Genomic_DNA"/>
</dbReference>
<evidence type="ECO:0000256" key="10">
    <source>
        <dbReference type="SAM" id="SignalP"/>
    </source>
</evidence>
<dbReference type="InterPro" id="IPR012910">
    <property type="entry name" value="Plug_dom"/>
</dbReference>
<reference evidence="14" key="1">
    <citation type="journal article" date="2019" name="Int. J. Syst. Evol. Microbiol.">
        <title>The Global Catalogue of Microorganisms (GCM) 10K type strain sequencing project: providing services to taxonomists for standard genome sequencing and annotation.</title>
        <authorList>
            <consortium name="The Broad Institute Genomics Platform"/>
            <consortium name="The Broad Institute Genome Sequencing Center for Infectious Disease"/>
            <person name="Wu L."/>
            <person name="Ma J."/>
        </authorList>
    </citation>
    <scope>NUCLEOTIDE SEQUENCE [LARGE SCALE GENOMIC DNA]</scope>
    <source>
        <strain evidence="14">JCM 19134</strain>
    </source>
</reference>
<dbReference type="PROSITE" id="PS52016">
    <property type="entry name" value="TONB_DEPENDENT_REC_3"/>
    <property type="match status" value="1"/>
</dbReference>
<dbReference type="CDD" id="cd01347">
    <property type="entry name" value="ligand_gated_channel"/>
    <property type="match status" value="1"/>
</dbReference>
<evidence type="ECO:0000256" key="1">
    <source>
        <dbReference type="ARBA" id="ARBA00004571"/>
    </source>
</evidence>
<organism evidence="13 14">
    <name type="scientific">Halioxenophilus aromaticivorans</name>
    <dbReference type="NCBI Taxonomy" id="1306992"/>
    <lineage>
        <taxon>Bacteria</taxon>
        <taxon>Pseudomonadati</taxon>
        <taxon>Pseudomonadota</taxon>
        <taxon>Gammaproteobacteria</taxon>
        <taxon>Alteromonadales</taxon>
        <taxon>Alteromonadaceae</taxon>
        <taxon>Halioxenophilus</taxon>
    </lineage>
</organism>
<dbReference type="PANTHER" id="PTHR40980">
    <property type="entry name" value="PLUG DOMAIN-CONTAINING PROTEIN"/>
    <property type="match status" value="1"/>
</dbReference>
<dbReference type="Gene3D" id="2.170.130.10">
    <property type="entry name" value="TonB-dependent receptor, plug domain"/>
    <property type="match status" value="1"/>
</dbReference>
<evidence type="ECO:0000313" key="14">
    <source>
        <dbReference type="Proteomes" id="UP001409585"/>
    </source>
</evidence>
<dbReference type="InterPro" id="IPR036942">
    <property type="entry name" value="Beta-barrel_TonB_sf"/>
</dbReference>
<evidence type="ECO:0000256" key="2">
    <source>
        <dbReference type="ARBA" id="ARBA00022448"/>
    </source>
</evidence>
<dbReference type="Pfam" id="PF07715">
    <property type="entry name" value="Plug"/>
    <property type="match status" value="1"/>
</dbReference>
<evidence type="ECO:0000256" key="6">
    <source>
        <dbReference type="ARBA" id="ARBA00023136"/>
    </source>
</evidence>
<comment type="similarity">
    <text evidence="8 9">Belongs to the TonB-dependent receptor family.</text>
</comment>
<dbReference type="NCBIfam" id="TIGR01782">
    <property type="entry name" value="TonB-Xanth-Caul"/>
    <property type="match status" value="1"/>
</dbReference>
<dbReference type="InterPro" id="IPR039426">
    <property type="entry name" value="TonB-dep_rcpt-like"/>
</dbReference>
<keyword evidence="6 8" id="KW-0472">Membrane</keyword>
<dbReference type="InterPro" id="IPR037066">
    <property type="entry name" value="Plug_dom_sf"/>
</dbReference>
<accession>A0AAV3U5J5</accession>
<keyword evidence="4 8" id="KW-0812">Transmembrane</keyword>
<evidence type="ECO:0000256" key="7">
    <source>
        <dbReference type="ARBA" id="ARBA00023237"/>
    </source>
</evidence>
<comment type="subcellular location">
    <subcellularLocation>
        <location evidence="1 8">Cell outer membrane</location>
        <topology evidence="1 8">Multi-pass membrane protein</topology>
    </subcellularLocation>
</comment>
<evidence type="ECO:0000256" key="4">
    <source>
        <dbReference type="ARBA" id="ARBA00022692"/>
    </source>
</evidence>
<dbReference type="Proteomes" id="UP001409585">
    <property type="component" value="Unassembled WGS sequence"/>
</dbReference>
<dbReference type="PANTHER" id="PTHR40980:SF3">
    <property type="entry name" value="TONB-DEPENDENT RECEPTOR-LIKE BETA-BARREL DOMAIN-CONTAINING PROTEIN"/>
    <property type="match status" value="1"/>
</dbReference>
<keyword evidence="5 9" id="KW-0798">TonB box</keyword>
<dbReference type="InterPro" id="IPR000531">
    <property type="entry name" value="Beta-barrel_TonB"/>
</dbReference>
<evidence type="ECO:0000259" key="11">
    <source>
        <dbReference type="Pfam" id="PF00593"/>
    </source>
</evidence>
<feature type="domain" description="TonB-dependent receptor plug" evidence="12">
    <location>
        <begin position="56"/>
        <end position="169"/>
    </location>
</feature>
<keyword evidence="7 8" id="KW-0998">Cell outer membrane</keyword>
<evidence type="ECO:0000259" key="12">
    <source>
        <dbReference type="Pfam" id="PF07715"/>
    </source>
</evidence>
<evidence type="ECO:0000256" key="9">
    <source>
        <dbReference type="RuleBase" id="RU003357"/>
    </source>
</evidence>
<evidence type="ECO:0000256" key="8">
    <source>
        <dbReference type="PROSITE-ProRule" id="PRU01360"/>
    </source>
</evidence>
<feature type="signal peptide" evidence="10">
    <location>
        <begin position="1"/>
        <end position="29"/>
    </location>
</feature>
<gene>
    <name evidence="13" type="ORF">GCM10025791_31950</name>
</gene>
<keyword evidence="14" id="KW-1185">Reference proteome</keyword>